<accession>A0AAV6FTF9</accession>
<dbReference type="Proteomes" id="UP000823561">
    <property type="component" value="Chromosome 21"/>
</dbReference>
<protein>
    <submittedName>
        <fullName evidence="2">Uncharacterized protein</fullName>
    </submittedName>
</protein>
<dbReference type="EMBL" id="JADWDJ010000021">
    <property type="protein sequence ID" value="KAG5263651.1"/>
    <property type="molecule type" value="Genomic_DNA"/>
</dbReference>
<evidence type="ECO:0000313" key="2">
    <source>
        <dbReference type="EMBL" id="KAG5263651.1"/>
    </source>
</evidence>
<sequence>MAERSARISRVPSKGQLDPNFHEERLRRPTPDKSELDQWVKELERKVARDRRRDELRRIREAVDRRSQKMWARQWEWHMCQVALKKKQKEKMTEQERLLRAKEEERGMREMAEKH</sequence>
<organism evidence="2 3">
    <name type="scientific">Alosa alosa</name>
    <name type="common">allis shad</name>
    <dbReference type="NCBI Taxonomy" id="278164"/>
    <lineage>
        <taxon>Eukaryota</taxon>
        <taxon>Metazoa</taxon>
        <taxon>Chordata</taxon>
        <taxon>Craniata</taxon>
        <taxon>Vertebrata</taxon>
        <taxon>Euteleostomi</taxon>
        <taxon>Actinopterygii</taxon>
        <taxon>Neopterygii</taxon>
        <taxon>Teleostei</taxon>
        <taxon>Clupei</taxon>
        <taxon>Clupeiformes</taxon>
        <taxon>Clupeoidei</taxon>
        <taxon>Clupeidae</taxon>
        <taxon>Alosa</taxon>
    </lineage>
</organism>
<dbReference type="AlphaFoldDB" id="A0AAV6FTF9"/>
<feature type="region of interest" description="Disordered" evidence="1">
    <location>
        <begin position="1"/>
        <end position="34"/>
    </location>
</feature>
<feature type="region of interest" description="Disordered" evidence="1">
    <location>
        <begin position="87"/>
        <end position="115"/>
    </location>
</feature>
<feature type="compositionally biased region" description="Basic and acidic residues" evidence="1">
    <location>
        <begin position="20"/>
        <end position="34"/>
    </location>
</feature>
<keyword evidence="3" id="KW-1185">Reference proteome</keyword>
<reference evidence="2" key="1">
    <citation type="submission" date="2020-10" db="EMBL/GenBank/DDBJ databases">
        <title>Chromosome-scale genome assembly of the Allis shad, Alosa alosa.</title>
        <authorList>
            <person name="Margot Z."/>
            <person name="Christophe K."/>
            <person name="Cabau C."/>
            <person name="Louis A."/>
            <person name="Berthelot C."/>
            <person name="Parey E."/>
            <person name="Roest Crollius H."/>
            <person name="Montfort J."/>
            <person name="Robinson-Rechavi M."/>
            <person name="Bucao C."/>
            <person name="Bouchez O."/>
            <person name="Gislard M."/>
            <person name="Lluch J."/>
            <person name="Milhes M."/>
            <person name="Lampietro C."/>
            <person name="Lopez Roques C."/>
            <person name="Donnadieu C."/>
            <person name="Braasch I."/>
            <person name="Desvignes T."/>
            <person name="Postlethwait J."/>
            <person name="Bobe J."/>
            <person name="Guiguen Y."/>
        </authorList>
    </citation>
    <scope>NUCLEOTIDE SEQUENCE</scope>
    <source>
        <strain evidence="2">M-15738</strain>
        <tissue evidence="2">Blood</tissue>
    </source>
</reference>
<name>A0AAV6FTF9_9TELE</name>
<evidence type="ECO:0000256" key="1">
    <source>
        <dbReference type="SAM" id="MobiDB-lite"/>
    </source>
</evidence>
<evidence type="ECO:0000313" key="3">
    <source>
        <dbReference type="Proteomes" id="UP000823561"/>
    </source>
</evidence>
<comment type="caution">
    <text evidence="2">The sequence shown here is derived from an EMBL/GenBank/DDBJ whole genome shotgun (WGS) entry which is preliminary data.</text>
</comment>
<gene>
    <name evidence="2" type="ORF">AALO_G00267150</name>
</gene>
<proteinExistence type="predicted"/>
<feature type="compositionally biased region" description="Basic and acidic residues" evidence="1">
    <location>
        <begin position="90"/>
        <end position="115"/>
    </location>
</feature>